<accession>A0A372GDN3</accession>
<dbReference type="InterPro" id="IPR004260">
    <property type="entry name" value="Pyr-dimer_DNA_glycosylase"/>
</dbReference>
<comment type="caution">
    <text evidence="1">The sequence shown here is derived from an EMBL/GenBank/DDBJ whole genome shotgun (WGS) entry which is preliminary data.</text>
</comment>
<dbReference type="Proteomes" id="UP000262882">
    <property type="component" value="Unassembled WGS sequence"/>
</dbReference>
<dbReference type="RefSeq" id="WP_117401329.1">
    <property type="nucleotide sequence ID" value="NZ_QVNQ01000006.1"/>
</dbReference>
<dbReference type="EMBL" id="QVNQ01000006">
    <property type="protein sequence ID" value="RFS83498.1"/>
    <property type="molecule type" value="Genomic_DNA"/>
</dbReference>
<proteinExistence type="predicted"/>
<protein>
    <submittedName>
        <fullName evidence="1">Cytoplasmic protein</fullName>
    </submittedName>
</protein>
<evidence type="ECO:0000313" key="2">
    <source>
        <dbReference type="Proteomes" id="UP000262882"/>
    </source>
</evidence>
<sequence>MQTFLPHADFAATAGVLDQRRLGKQRVEAIQVLRGLTVPGYGWRNHPAVRMWTGYEEALVRYGLEICRSWCALGHRDTCAATLTAALAETSGIEPPRDQERLAAAGELPPWLGDPALHLSHRSALVRKDPGFYGPIFPGVPADLPYVWPRSDREPAARPS</sequence>
<dbReference type="OrthoDB" id="5513015at2"/>
<evidence type="ECO:0000313" key="1">
    <source>
        <dbReference type="EMBL" id="RFS83498.1"/>
    </source>
</evidence>
<gene>
    <name evidence="1" type="ORF">D0T12_20875</name>
</gene>
<dbReference type="AlphaFoldDB" id="A0A372GDN3"/>
<reference evidence="1 2" key="1">
    <citation type="submission" date="2018-08" db="EMBL/GenBank/DDBJ databases">
        <title>Actinomadura spongicola sp. nov., isolated from marine sponge Leucetta chagosensis.</title>
        <authorList>
            <person name="Li L."/>
            <person name="Lin H.W."/>
        </authorList>
    </citation>
    <scope>NUCLEOTIDE SEQUENCE [LARGE SCALE GENOMIC DNA]</scope>
    <source>
        <strain evidence="1 2">LHW52907</strain>
    </source>
</reference>
<keyword evidence="2" id="KW-1185">Reference proteome</keyword>
<organism evidence="1 2">
    <name type="scientific">Actinomadura spongiicola</name>
    <dbReference type="NCBI Taxonomy" id="2303421"/>
    <lineage>
        <taxon>Bacteria</taxon>
        <taxon>Bacillati</taxon>
        <taxon>Actinomycetota</taxon>
        <taxon>Actinomycetes</taxon>
        <taxon>Streptosporangiales</taxon>
        <taxon>Thermomonosporaceae</taxon>
        <taxon>Actinomadura</taxon>
    </lineage>
</organism>
<dbReference type="NCBIfam" id="NF038085">
    <property type="entry name" value="MSMEG_6728_fam"/>
    <property type="match status" value="1"/>
</dbReference>
<dbReference type="Pfam" id="PF03013">
    <property type="entry name" value="Pyr_excise"/>
    <property type="match status" value="1"/>
</dbReference>
<name>A0A372GDN3_9ACTN</name>